<dbReference type="CDD" id="cd07956">
    <property type="entry name" value="Anticodon_Ia_Arg"/>
    <property type="match status" value="1"/>
</dbReference>
<dbReference type="SUPFAM" id="SSF55190">
    <property type="entry name" value="Arginyl-tRNA synthetase (ArgRS), N-terminal 'additional' domain"/>
    <property type="match status" value="1"/>
</dbReference>
<comment type="subcellular location">
    <subcellularLocation>
        <location evidence="1 11">Cytoplasm</location>
    </subcellularLocation>
</comment>
<dbReference type="GO" id="GO:0006420">
    <property type="term" value="P:arginyl-tRNA aminoacylation"/>
    <property type="evidence" value="ECO:0007669"/>
    <property type="project" value="UniProtKB-UniRule"/>
</dbReference>
<organism evidence="15 16">
    <name type="scientific">Lactovum miscens</name>
    <dbReference type="NCBI Taxonomy" id="190387"/>
    <lineage>
        <taxon>Bacteria</taxon>
        <taxon>Bacillati</taxon>
        <taxon>Bacillota</taxon>
        <taxon>Bacilli</taxon>
        <taxon>Lactobacillales</taxon>
        <taxon>Streptococcaceae</taxon>
        <taxon>Lactovum</taxon>
    </lineage>
</organism>
<proteinExistence type="inferred from homology"/>
<evidence type="ECO:0000256" key="11">
    <source>
        <dbReference type="HAMAP-Rule" id="MF_00123"/>
    </source>
</evidence>
<evidence type="ECO:0000256" key="8">
    <source>
        <dbReference type="ARBA" id="ARBA00022917"/>
    </source>
</evidence>
<evidence type="ECO:0000256" key="4">
    <source>
        <dbReference type="ARBA" id="ARBA00022490"/>
    </source>
</evidence>
<dbReference type="GO" id="GO:0005524">
    <property type="term" value="F:ATP binding"/>
    <property type="evidence" value="ECO:0007669"/>
    <property type="project" value="UniProtKB-UniRule"/>
</dbReference>
<dbReference type="InterPro" id="IPR005148">
    <property type="entry name" value="Arg-tRNA-synth_N"/>
</dbReference>
<dbReference type="NCBIfam" id="TIGR00456">
    <property type="entry name" value="argS"/>
    <property type="match status" value="1"/>
</dbReference>
<keyword evidence="4 11" id="KW-0963">Cytoplasm</keyword>
<dbReference type="RefSeq" id="WP_183539591.1">
    <property type="nucleotide sequence ID" value="NZ_JACHHV010000011.1"/>
</dbReference>
<dbReference type="PRINTS" id="PR01038">
    <property type="entry name" value="TRNASYNTHARG"/>
</dbReference>
<evidence type="ECO:0000256" key="2">
    <source>
        <dbReference type="ARBA" id="ARBA00005594"/>
    </source>
</evidence>
<dbReference type="SMART" id="SM01016">
    <property type="entry name" value="Arg_tRNA_synt_N"/>
    <property type="match status" value="1"/>
</dbReference>
<evidence type="ECO:0000256" key="5">
    <source>
        <dbReference type="ARBA" id="ARBA00022598"/>
    </source>
</evidence>
<dbReference type="SMART" id="SM00836">
    <property type="entry name" value="DALR_1"/>
    <property type="match status" value="1"/>
</dbReference>
<dbReference type="Pfam" id="PF03485">
    <property type="entry name" value="Arg_tRNA_synt_N"/>
    <property type="match status" value="1"/>
</dbReference>
<name>A0A841C8T7_9LACT</name>
<feature type="domain" description="DALR anticodon binding" evidence="13">
    <location>
        <begin position="450"/>
        <end position="565"/>
    </location>
</feature>
<dbReference type="SUPFAM" id="SSF52374">
    <property type="entry name" value="Nucleotidylyl transferase"/>
    <property type="match status" value="1"/>
</dbReference>
<dbReference type="PANTHER" id="PTHR11956">
    <property type="entry name" value="ARGINYL-TRNA SYNTHETASE"/>
    <property type="match status" value="1"/>
</dbReference>
<evidence type="ECO:0000313" key="15">
    <source>
        <dbReference type="EMBL" id="MBB5887971.1"/>
    </source>
</evidence>
<dbReference type="InterPro" id="IPR035684">
    <property type="entry name" value="ArgRS_core"/>
</dbReference>
<reference evidence="15 16" key="1">
    <citation type="submission" date="2020-08" db="EMBL/GenBank/DDBJ databases">
        <title>Genomic Encyclopedia of Type Strains, Phase IV (KMG-IV): sequencing the most valuable type-strain genomes for metagenomic binning, comparative biology and taxonomic classification.</title>
        <authorList>
            <person name="Goeker M."/>
        </authorList>
    </citation>
    <scope>NUCLEOTIDE SEQUENCE [LARGE SCALE GENOMIC DNA]</scope>
    <source>
        <strain evidence="15 16">DSM 14925</strain>
    </source>
</reference>
<evidence type="ECO:0000256" key="3">
    <source>
        <dbReference type="ARBA" id="ARBA00011245"/>
    </source>
</evidence>
<evidence type="ECO:0000256" key="12">
    <source>
        <dbReference type="RuleBase" id="RU363038"/>
    </source>
</evidence>
<keyword evidence="7 11" id="KW-0067">ATP-binding</keyword>
<dbReference type="InterPro" id="IPR009080">
    <property type="entry name" value="tRNAsynth_Ia_anticodon-bd"/>
</dbReference>
<dbReference type="InterPro" id="IPR001278">
    <property type="entry name" value="Arg-tRNA-ligase"/>
</dbReference>
<feature type="domain" description="Arginyl tRNA synthetase N-terminal" evidence="14">
    <location>
        <begin position="1"/>
        <end position="84"/>
    </location>
</feature>
<evidence type="ECO:0000313" key="16">
    <source>
        <dbReference type="Proteomes" id="UP000562464"/>
    </source>
</evidence>
<dbReference type="FunFam" id="1.10.730.10:FF:000006">
    <property type="entry name" value="Arginyl-tRNA synthetase 2, mitochondrial"/>
    <property type="match status" value="1"/>
</dbReference>
<dbReference type="Pfam" id="PF05746">
    <property type="entry name" value="DALR_1"/>
    <property type="match status" value="1"/>
</dbReference>
<dbReference type="Proteomes" id="UP000562464">
    <property type="component" value="Unassembled WGS sequence"/>
</dbReference>
<dbReference type="InterPro" id="IPR036695">
    <property type="entry name" value="Arg-tRNA-synth_N_sf"/>
</dbReference>
<dbReference type="InterPro" id="IPR014729">
    <property type="entry name" value="Rossmann-like_a/b/a_fold"/>
</dbReference>
<comment type="caution">
    <text evidence="15">The sequence shown here is derived from an EMBL/GenBank/DDBJ whole genome shotgun (WGS) entry which is preliminary data.</text>
</comment>
<comment type="catalytic activity">
    <reaction evidence="10 11">
        <text>tRNA(Arg) + L-arginine + ATP = L-arginyl-tRNA(Arg) + AMP + diphosphate</text>
        <dbReference type="Rhea" id="RHEA:20301"/>
        <dbReference type="Rhea" id="RHEA-COMP:9658"/>
        <dbReference type="Rhea" id="RHEA-COMP:9673"/>
        <dbReference type="ChEBI" id="CHEBI:30616"/>
        <dbReference type="ChEBI" id="CHEBI:32682"/>
        <dbReference type="ChEBI" id="CHEBI:33019"/>
        <dbReference type="ChEBI" id="CHEBI:78442"/>
        <dbReference type="ChEBI" id="CHEBI:78513"/>
        <dbReference type="ChEBI" id="CHEBI:456215"/>
        <dbReference type="EC" id="6.1.1.19"/>
    </reaction>
</comment>
<keyword evidence="6 11" id="KW-0547">Nucleotide-binding</keyword>
<dbReference type="HAMAP" id="MF_00123">
    <property type="entry name" value="Arg_tRNA_synth"/>
    <property type="match status" value="1"/>
</dbReference>
<dbReference type="GO" id="GO:0004814">
    <property type="term" value="F:arginine-tRNA ligase activity"/>
    <property type="evidence" value="ECO:0007669"/>
    <property type="project" value="UniProtKB-UniRule"/>
</dbReference>
<dbReference type="Gene3D" id="1.10.730.10">
    <property type="entry name" value="Isoleucyl-tRNA Synthetase, Domain 1"/>
    <property type="match status" value="1"/>
</dbReference>
<dbReference type="AlphaFoldDB" id="A0A841C8T7"/>
<comment type="subunit">
    <text evidence="3 11">Monomer.</text>
</comment>
<keyword evidence="9 11" id="KW-0030">Aminoacyl-tRNA synthetase</keyword>
<evidence type="ECO:0000256" key="9">
    <source>
        <dbReference type="ARBA" id="ARBA00023146"/>
    </source>
</evidence>
<dbReference type="Gene3D" id="3.30.1360.70">
    <property type="entry name" value="Arginyl tRNA synthetase N-terminal domain"/>
    <property type="match status" value="1"/>
</dbReference>
<gene>
    <name evidence="11" type="primary">argS</name>
    <name evidence="15" type="ORF">HNQ37_000861</name>
</gene>
<sequence length="565" mass="64063">MNEKKIVAQVIAKELNDELTSDKIYELLESPKNIEMGDIAFPTFSLAKKLHKSPQIIATELAEKIDVSSFEKIEATGSYINFFLDKNAVASDVINEIVDKSGSYGNQNIGQGRNVTLDMSSPNIAKPFGIGHLRSTVIADSIAFIYEKLGYIPVRINHLGDWGKQFGMLITAYELWGDEEAVKAHPIDELLKLYVKINAEAETNPQLDEEARAWFLKLENGDKEALALWQWFRDESLIEFQRIYDKMNVSFASMNGEAFYNDKMDEIVDLLEKKGLLIESQGASIVDLQKYNLNPAMIKKSDGATLYITRDLAAALYRKRTYDFAKSIYVVGNEQSGHFKQLKAVLKEMGYAWSDDMVHVAFGLVTKDGKKLSTRKGNVILLEPTIDEAIERSLKQINDKNPKLANKEKVATQVGVGAIKFYDLKTDRMNGYDFNLEKMVSFEGETGPYVQYANARIQSILRKANFKVNLNLQLSFLENGSEHWELITLLKDFPTTVKRAADKYEPSILAKYVINLAQSFNRYYAHVRILDETSERESRLTLIYAVSVILKESLRLLGIESPEEM</sequence>
<evidence type="ECO:0000259" key="13">
    <source>
        <dbReference type="SMART" id="SM00836"/>
    </source>
</evidence>
<dbReference type="EC" id="6.1.1.19" evidence="11"/>
<keyword evidence="5 11" id="KW-0436">Ligase</keyword>
<accession>A0A841C8T7</accession>
<evidence type="ECO:0000259" key="14">
    <source>
        <dbReference type="SMART" id="SM01016"/>
    </source>
</evidence>
<evidence type="ECO:0000256" key="10">
    <source>
        <dbReference type="ARBA" id="ARBA00049339"/>
    </source>
</evidence>
<dbReference type="SUPFAM" id="SSF47323">
    <property type="entry name" value="Anticodon-binding domain of a subclass of class I aminoacyl-tRNA synthetases"/>
    <property type="match status" value="1"/>
</dbReference>
<keyword evidence="8 11" id="KW-0648">Protein biosynthesis</keyword>
<dbReference type="Pfam" id="PF00750">
    <property type="entry name" value="tRNA-synt_1d"/>
    <property type="match status" value="1"/>
</dbReference>
<dbReference type="InterPro" id="IPR008909">
    <property type="entry name" value="DALR_anticod-bd"/>
</dbReference>
<evidence type="ECO:0000256" key="1">
    <source>
        <dbReference type="ARBA" id="ARBA00004496"/>
    </source>
</evidence>
<dbReference type="FunFam" id="3.40.50.620:FF:000116">
    <property type="entry name" value="Arginine--tRNA ligase"/>
    <property type="match status" value="1"/>
</dbReference>
<dbReference type="EMBL" id="JACHHV010000011">
    <property type="protein sequence ID" value="MBB5887971.1"/>
    <property type="molecule type" value="Genomic_DNA"/>
</dbReference>
<evidence type="ECO:0000256" key="7">
    <source>
        <dbReference type="ARBA" id="ARBA00022840"/>
    </source>
</evidence>
<feature type="short sequence motif" description="'HIGH' region" evidence="11">
    <location>
        <begin position="122"/>
        <end position="132"/>
    </location>
</feature>
<evidence type="ECO:0000256" key="6">
    <source>
        <dbReference type="ARBA" id="ARBA00022741"/>
    </source>
</evidence>
<dbReference type="PANTHER" id="PTHR11956:SF5">
    <property type="entry name" value="ARGININE--TRNA LIGASE, CYTOPLASMIC"/>
    <property type="match status" value="1"/>
</dbReference>
<dbReference type="CDD" id="cd00671">
    <property type="entry name" value="ArgRS_core"/>
    <property type="match status" value="1"/>
</dbReference>
<keyword evidence="16" id="KW-1185">Reference proteome</keyword>
<protein>
    <recommendedName>
        <fullName evidence="11">Arginine--tRNA ligase</fullName>
        <ecNumber evidence="11">6.1.1.19</ecNumber>
    </recommendedName>
    <alternativeName>
        <fullName evidence="11">Arginyl-tRNA synthetase</fullName>
        <shortName evidence="11">ArgRS</shortName>
    </alternativeName>
</protein>
<comment type="similarity">
    <text evidence="2 11 12">Belongs to the class-I aminoacyl-tRNA synthetase family.</text>
</comment>
<dbReference type="GO" id="GO:0005737">
    <property type="term" value="C:cytoplasm"/>
    <property type="evidence" value="ECO:0007669"/>
    <property type="project" value="UniProtKB-SubCell"/>
</dbReference>
<dbReference type="Gene3D" id="3.40.50.620">
    <property type="entry name" value="HUPs"/>
    <property type="match status" value="1"/>
</dbReference>